<evidence type="ECO:0000259" key="2">
    <source>
        <dbReference type="Pfam" id="PF20150"/>
    </source>
</evidence>
<feature type="compositionally biased region" description="Polar residues" evidence="1">
    <location>
        <begin position="36"/>
        <end position="54"/>
    </location>
</feature>
<comment type="caution">
    <text evidence="3">The sequence shown here is derived from an EMBL/GenBank/DDBJ whole genome shotgun (WGS) entry which is preliminary data.</text>
</comment>
<dbReference type="AlphaFoldDB" id="A0A8H4RW87"/>
<name>A0A8H4RW87_9HELO</name>
<evidence type="ECO:0000313" key="4">
    <source>
        <dbReference type="Proteomes" id="UP000566819"/>
    </source>
</evidence>
<accession>A0A8H4RW87</accession>
<organism evidence="3 4">
    <name type="scientific">Cudoniella acicularis</name>
    <dbReference type="NCBI Taxonomy" id="354080"/>
    <lineage>
        <taxon>Eukaryota</taxon>
        <taxon>Fungi</taxon>
        <taxon>Dikarya</taxon>
        <taxon>Ascomycota</taxon>
        <taxon>Pezizomycotina</taxon>
        <taxon>Leotiomycetes</taxon>
        <taxon>Helotiales</taxon>
        <taxon>Tricladiaceae</taxon>
        <taxon>Cudoniella</taxon>
    </lineage>
</organism>
<dbReference type="EMBL" id="JAAMPI010000034">
    <property type="protein sequence ID" value="KAF4637144.1"/>
    <property type="molecule type" value="Genomic_DNA"/>
</dbReference>
<evidence type="ECO:0000313" key="3">
    <source>
        <dbReference type="EMBL" id="KAF4637144.1"/>
    </source>
</evidence>
<dbReference type="Proteomes" id="UP000566819">
    <property type="component" value="Unassembled WGS sequence"/>
</dbReference>
<gene>
    <name evidence="3" type="ORF">G7Y89_g950</name>
</gene>
<protein>
    <recommendedName>
        <fullName evidence="2">2EXR domain-containing protein</fullName>
    </recommendedName>
</protein>
<sequence>MGAIFEQRLHSKRLYHPAGGLSNARNGNAIGHNPDAGSTSNCGGNSDPVSNTNNRGEHNVEESVEEIVLAPTQALANPPPPAEEDKYKTFYGFALLPTELRRKIWGYEFPAAENQTLHLDYITYNNVLHTVAPKLMVGTWRITSAPSYSLLATCQESHAEIKITFDYHTPILT</sequence>
<dbReference type="InterPro" id="IPR045518">
    <property type="entry name" value="2EXR"/>
</dbReference>
<reference evidence="3 4" key="1">
    <citation type="submission" date="2020-03" db="EMBL/GenBank/DDBJ databases">
        <title>Draft Genome Sequence of Cudoniella acicularis.</title>
        <authorList>
            <person name="Buettner E."/>
            <person name="Kellner H."/>
        </authorList>
    </citation>
    <scope>NUCLEOTIDE SEQUENCE [LARGE SCALE GENOMIC DNA]</scope>
    <source>
        <strain evidence="3 4">DSM 108380</strain>
    </source>
</reference>
<dbReference type="Pfam" id="PF20150">
    <property type="entry name" value="2EXR"/>
    <property type="match status" value="1"/>
</dbReference>
<keyword evidence="4" id="KW-1185">Reference proteome</keyword>
<evidence type="ECO:0000256" key="1">
    <source>
        <dbReference type="SAM" id="MobiDB-lite"/>
    </source>
</evidence>
<proteinExistence type="predicted"/>
<feature type="domain" description="2EXR" evidence="2">
    <location>
        <begin position="90"/>
        <end position="161"/>
    </location>
</feature>
<feature type="region of interest" description="Disordered" evidence="1">
    <location>
        <begin position="25"/>
        <end position="62"/>
    </location>
</feature>